<dbReference type="EMBL" id="LT629757">
    <property type="protein sequence ID" value="SDS85912.1"/>
    <property type="molecule type" value="Genomic_DNA"/>
</dbReference>
<proteinExistence type="predicted"/>
<organism evidence="1 2">
    <name type="scientific">Nocardioides scoriae</name>
    <dbReference type="NCBI Taxonomy" id="642780"/>
    <lineage>
        <taxon>Bacteria</taxon>
        <taxon>Bacillati</taxon>
        <taxon>Actinomycetota</taxon>
        <taxon>Actinomycetes</taxon>
        <taxon>Propionibacteriales</taxon>
        <taxon>Nocardioidaceae</taxon>
        <taxon>Nocardioides</taxon>
    </lineage>
</organism>
<dbReference type="AlphaFoldDB" id="A0A1H1VM96"/>
<evidence type="ECO:0000313" key="2">
    <source>
        <dbReference type="Proteomes" id="UP000198859"/>
    </source>
</evidence>
<name>A0A1H1VM96_9ACTN</name>
<dbReference type="Proteomes" id="UP000198859">
    <property type="component" value="Chromosome I"/>
</dbReference>
<evidence type="ECO:0000313" key="1">
    <source>
        <dbReference type="EMBL" id="SDS85912.1"/>
    </source>
</evidence>
<accession>A0A1H1VM96</accession>
<reference evidence="2" key="1">
    <citation type="submission" date="2016-10" db="EMBL/GenBank/DDBJ databases">
        <authorList>
            <person name="Varghese N."/>
            <person name="Submissions S."/>
        </authorList>
    </citation>
    <scope>NUCLEOTIDE SEQUENCE [LARGE SCALE GENOMIC DNA]</scope>
    <source>
        <strain evidence="2">DSM 22127</strain>
    </source>
</reference>
<gene>
    <name evidence="1" type="ORF">SAMN04488570_2877</name>
</gene>
<protein>
    <submittedName>
        <fullName evidence="1">Uncharacterized protein</fullName>
    </submittedName>
</protein>
<keyword evidence="2" id="KW-1185">Reference proteome</keyword>
<sequence length="124" mass="13844">MNTRYYAADFGLMGRAVASRKVVSQSYDADVEPSYDKWQKKEGRINIGQASDLSMRSTEYRVIPLLDSSDVDVLGVIVLESVEAGTTRLDALADLLHRDDERRTVRDILEVLAQAPEAEQEEGP</sequence>